<organism evidence="1 2">
    <name type="scientific">Tieghemiomyces parasiticus</name>
    <dbReference type="NCBI Taxonomy" id="78921"/>
    <lineage>
        <taxon>Eukaryota</taxon>
        <taxon>Fungi</taxon>
        <taxon>Fungi incertae sedis</taxon>
        <taxon>Zoopagomycota</taxon>
        <taxon>Kickxellomycotina</taxon>
        <taxon>Dimargaritomycetes</taxon>
        <taxon>Dimargaritales</taxon>
        <taxon>Dimargaritaceae</taxon>
        <taxon>Tieghemiomyces</taxon>
    </lineage>
</organism>
<comment type="caution">
    <text evidence="1">The sequence shown here is derived from an EMBL/GenBank/DDBJ whole genome shotgun (WGS) entry which is preliminary data.</text>
</comment>
<dbReference type="Proteomes" id="UP001150569">
    <property type="component" value="Unassembled WGS sequence"/>
</dbReference>
<dbReference type="AlphaFoldDB" id="A0A9W7ZTV7"/>
<reference evidence="1" key="1">
    <citation type="submission" date="2022-07" db="EMBL/GenBank/DDBJ databases">
        <title>Phylogenomic reconstructions and comparative analyses of Kickxellomycotina fungi.</title>
        <authorList>
            <person name="Reynolds N.K."/>
            <person name="Stajich J.E."/>
            <person name="Barry K."/>
            <person name="Grigoriev I.V."/>
            <person name="Crous P."/>
            <person name="Smith M.E."/>
        </authorList>
    </citation>
    <scope>NUCLEOTIDE SEQUENCE</scope>
    <source>
        <strain evidence="1">RSA 861</strain>
    </source>
</reference>
<evidence type="ECO:0000313" key="2">
    <source>
        <dbReference type="Proteomes" id="UP001150569"/>
    </source>
</evidence>
<accession>A0A9W7ZTV7</accession>
<gene>
    <name evidence="1" type="ORF">IWQ60_008087</name>
</gene>
<dbReference type="OrthoDB" id="10366287at2759"/>
<protein>
    <submittedName>
        <fullName evidence="1">Uncharacterized protein</fullName>
    </submittedName>
</protein>
<name>A0A9W7ZTV7_9FUNG</name>
<proteinExistence type="predicted"/>
<sequence>MAAAARTISLGLADVLLIRQIPAPPGLRALFTDPAPADPAAPSTSPSEWFLGRVVELATRDAVGTGCPATGHCRWTLVGLPAERPPTLHACCQPKATAGPADRCHHVVSANPFYDILLAPEDDSTTIYWIRNVYRRPSGDLLELDSHAEDGAQLLADRRTLRSDPVGACLPDILGPSVRPLDRFRFITTQLRGDDDSAVLPNRHRRLAQTLATVTPHADQPPDYRRLLLPVVDGEHARRPTTDLCVCTGKCYWQVNLPEADTLGFSGRDQPLT</sequence>
<evidence type="ECO:0000313" key="1">
    <source>
        <dbReference type="EMBL" id="KAJ1916503.1"/>
    </source>
</evidence>
<dbReference type="EMBL" id="JANBPT010000581">
    <property type="protein sequence ID" value="KAJ1916503.1"/>
    <property type="molecule type" value="Genomic_DNA"/>
</dbReference>
<keyword evidence="2" id="KW-1185">Reference proteome</keyword>